<sequence length="43" mass="4739">MRIPNTYQHLFSSSLQFDRTQDSLEQAGTVGGNECQCDDGVCS</sequence>
<accession>A0A0A9QH76</accession>
<organism evidence="1">
    <name type="scientific">Arundo donax</name>
    <name type="common">Giant reed</name>
    <name type="synonym">Donax arundinaceus</name>
    <dbReference type="NCBI Taxonomy" id="35708"/>
    <lineage>
        <taxon>Eukaryota</taxon>
        <taxon>Viridiplantae</taxon>
        <taxon>Streptophyta</taxon>
        <taxon>Embryophyta</taxon>
        <taxon>Tracheophyta</taxon>
        <taxon>Spermatophyta</taxon>
        <taxon>Magnoliopsida</taxon>
        <taxon>Liliopsida</taxon>
        <taxon>Poales</taxon>
        <taxon>Poaceae</taxon>
        <taxon>PACMAD clade</taxon>
        <taxon>Arundinoideae</taxon>
        <taxon>Arundineae</taxon>
        <taxon>Arundo</taxon>
    </lineage>
</organism>
<evidence type="ECO:0000313" key="1">
    <source>
        <dbReference type="EMBL" id="JAE36871.1"/>
    </source>
</evidence>
<protein>
    <submittedName>
        <fullName evidence="1">Uncharacterized protein</fullName>
    </submittedName>
</protein>
<name>A0A0A9QH76_ARUDO</name>
<dbReference type="AlphaFoldDB" id="A0A0A9QH76"/>
<reference evidence="1" key="2">
    <citation type="journal article" date="2015" name="Data Brief">
        <title>Shoot transcriptome of the giant reed, Arundo donax.</title>
        <authorList>
            <person name="Barrero R.A."/>
            <person name="Guerrero F.D."/>
            <person name="Moolhuijzen P."/>
            <person name="Goolsby J.A."/>
            <person name="Tidwell J."/>
            <person name="Bellgard S.E."/>
            <person name="Bellgard M.I."/>
        </authorList>
    </citation>
    <scope>NUCLEOTIDE SEQUENCE</scope>
    <source>
        <tissue evidence="1">Shoot tissue taken approximately 20 cm above the soil surface</tissue>
    </source>
</reference>
<reference evidence="1" key="1">
    <citation type="submission" date="2014-09" db="EMBL/GenBank/DDBJ databases">
        <authorList>
            <person name="Magalhaes I.L.F."/>
            <person name="Oliveira U."/>
            <person name="Santos F.R."/>
            <person name="Vidigal T.H.D.A."/>
            <person name="Brescovit A.D."/>
            <person name="Santos A.J."/>
        </authorList>
    </citation>
    <scope>NUCLEOTIDE SEQUENCE</scope>
    <source>
        <tissue evidence="1">Shoot tissue taken approximately 20 cm above the soil surface</tissue>
    </source>
</reference>
<dbReference type="EMBL" id="GBRH01161025">
    <property type="protein sequence ID" value="JAE36871.1"/>
    <property type="molecule type" value="Transcribed_RNA"/>
</dbReference>
<proteinExistence type="predicted"/>